<evidence type="ECO:0000313" key="2">
    <source>
        <dbReference type="EMBL" id="KAB2813686.1"/>
    </source>
</evidence>
<feature type="region of interest" description="Disordered" evidence="1">
    <location>
        <begin position="231"/>
        <end position="256"/>
    </location>
</feature>
<evidence type="ECO:0000256" key="1">
    <source>
        <dbReference type="SAM" id="MobiDB-lite"/>
    </source>
</evidence>
<gene>
    <name evidence="2" type="ORF">F8C67_05870</name>
</gene>
<name>A0A6N6RH42_9FLAO</name>
<feature type="compositionally biased region" description="Basic and acidic residues" evidence="1">
    <location>
        <begin position="337"/>
        <end position="354"/>
    </location>
</feature>
<sequence>MRKQDLHQWLNNPESIDEKATESLEGALRDFPYSSVLQQLYLRGLENQKSYLATAQLKKAAMWSPNRFKLKEWLEIDEDLSGKLGDIPEPPKRQPQPKPTPPPQVTSPKPQEKKVENPSVEVRKEQPAPKPIEVPKPTPPPAPKKSESTVEAHRTQLGDDLSHLPPKVREIVEKSRRLKNQYGGTGVPIPEEAPEKVERPEIPPVEQVREEAPSEPETLEEVIKEVAEEQAEIAPTFDEQVDTTETEPIEIDMSGVTLPPLIDVDLVEEDEEVEERTFARPIILDELTEVSRQEEAVELDFTAWLRMKAGRSEEPVEEEKLEEVSTDIQWSEVAESATEKEPVEEVEEEKKADSKLKKMQLIDKFIEDQPKISPMKKSENVSINQHEKPKRIDVSAMGSEVGDDFITETLAQVYKQQGALDKALSAYEILRLKYPEKSSFFADQISEIRRLLRKSGN</sequence>
<feature type="compositionally biased region" description="Pro residues" evidence="1">
    <location>
        <begin position="128"/>
        <end position="143"/>
    </location>
</feature>
<feature type="compositionally biased region" description="Acidic residues" evidence="1">
    <location>
        <begin position="239"/>
        <end position="250"/>
    </location>
</feature>
<comment type="caution">
    <text evidence="2">The sequence shown here is derived from an EMBL/GenBank/DDBJ whole genome shotgun (WGS) entry which is preliminary data.</text>
</comment>
<protein>
    <recommendedName>
        <fullName evidence="4">Tetratricopeptide repeat protein</fullName>
    </recommendedName>
</protein>
<feature type="compositionally biased region" description="Basic and acidic residues" evidence="1">
    <location>
        <begin position="144"/>
        <end position="175"/>
    </location>
</feature>
<dbReference type="AlphaFoldDB" id="A0A6N6RH42"/>
<proteinExistence type="predicted"/>
<dbReference type="EMBL" id="WBVO01000003">
    <property type="protein sequence ID" value="KAB2813686.1"/>
    <property type="molecule type" value="Genomic_DNA"/>
</dbReference>
<dbReference type="RefSeq" id="WP_151666888.1">
    <property type="nucleotide sequence ID" value="NZ_WBVO01000003.1"/>
</dbReference>
<feature type="region of interest" description="Disordered" evidence="1">
    <location>
        <begin position="311"/>
        <end position="354"/>
    </location>
</feature>
<feature type="compositionally biased region" description="Pro residues" evidence="1">
    <location>
        <begin position="93"/>
        <end position="105"/>
    </location>
</feature>
<dbReference type="OrthoDB" id="594666at2"/>
<feature type="compositionally biased region" description="Acidic residues" evidence="1">
    <location>
        <begin position="315"/>
        <end position="325"/>
    </location>
</feature>
<feature type="region of interest" description="Disordered" evidence="1">
    <location>
        <begin position="81"/>
        <end position="218"/>
    </location>
</feature>
<evidence type="ECO:0008006" key="4">
    <source>
        <dbReference type="Google" id="ProtNLM"/>
    </source>
</evidence>
<feature type="compositionally biased region" description="Basic and acidic residues" evidence="1">
    <location>
        <begin position="193"/>
        <end position="212"/>
    </location>
</feature>
<organism evidence="2 3">
    <name type="scientific">Phaeocystidibacter luteus</name>
    <dbReference type="NCBI Taxonomy" id="911197"/>
    <lineage>
        <taxon>Bacteria</taxon>
        <taxon>Pseudomonadati</taxon>
        <taxon>Bacteroidota</taxon>
        <taxon>Flavobacteriia</taxon>
        <taxon>Flavobacteriales</taxon>
        <taxon>Phaeocystidibacteraceae</taxon>
        <taxon>Phaeocystidibacter</taxon>
    </lineage>
</organism>
<keyword evidence="3" id="KW-1185">Reference proteome</keyword>
<evidence type="ECO:0000313" key="3">
    <source>
        <dbReference type="Proteomes" id="UP000468650"/>
    </source>
</evidence>
<accession>A0A6N6RH42</accession>
<feature type="compositionally biased region" description="Basic and acidic residues" evidence="1">
    <location>
        <begin position="110"/>
        <end position="127"/>
    </location>
</feature>
<reference evidence="2 3" key="1">
    <citation type="submission" date="2019-09" db="EMBL/GenBank/DDBJ databases">
        <title>Genomes of family Cryomorphaceae.</title>
        <authorList>
            <person name="Bowman J.P."/>
        </authorList>
    </citation>
    <scope>NUCLEOTIDE SEQUENCE [LARGE SCALE GENOMIC DNA]</scope>
    <source>
        <strain evidence="2 3">LMG 25704</strain>
    </source>
</reference>
<dbReference type="Proteomes" id="UP000468650">
    <property type="component" value="Unassembled WGS sequence"/>
</dbReference>